<reference evidence="2" key="1">
    <citation type="submission" date="2022-11" db="EMBL/GenBank/DDBJ databases">
        <authorList>
            <person name="Kikuchi T."/>
        </authorList>
    </citation>
    <scope>NUCLEOTIDE SEQUENCE</scope>
    <source>
        <strain evidence="2">PS1010</strain>
    </source>
</reference>
<comment type="caution">
    <text evidence="2">The sequence shown here is derived from an EMBL/GenBank/DDBJ whole genome shotgun (WGS) entry which is preliminary data.</text>
</comment>
<protein>
    <submittedName>
        <fullName evidence="2">Uncharacterized protein</fullName>
    </submittedName>
</protein>
<dbReference type="AlphaFoldDB" id="A0A9P1N3C9"/>
<evidence type="ECO:0000256" key="1">
    <source>
        <dbReference type="SAM" id="Phobius"/>
    </source>
</evidence>
<dbReference type="Proteomes" id="UP001152747">
    <property type="component" value="Unassembled WGS sequence"/>
</dbReference>
<organism evidence="2 3">
    <name type="scientific">Caenorhabditis angaria</name>
    <dbReference type="NCBI Taxonomy" id="860376"/>
    <lineage>
        <taxon>Eukaryota</taxon>
        <taxon>Metazoa</taxon>
        <taxon>Ecdysozoa</taxon>
        <taxon>Nematoda</taxon>
        <taxon>Chromadorea</taxon>
        <taxon>Rhabditida</taxon>
        <taxon>Rhabditina</taxon>
        <taxon>Rhabditomorpha</taxon>
        <taxon>Rhabditoidea</taxon>
        <taxon>Rhabditidae</taxon>
        <taxon>Peloderinae</taxon>
        <taxon>Caenorhabditis</taxon>
    </lineage>
</organism>
<keyword evidence="1" id="KW-0812">Transmembrane</keyword>
<sequence length="144" mass="16676">MYLNFFIFSILINITIQLSLEIKCIFFCEKYHNKTWSIKAELTDYSGNPIFEQEKVLVPPGYHEVKTSAYPELFGRNLENVDKGLIYRIHHTCSKSGKLVVSKNITGITKTMRYPGKFFNETLDDQGSLEFLQVEEPEYSSFNG</sequence>
<feature type="transmembrane region" description="Helical" evidence="1">
    <location>
        <begin position="6"/>
        <end position="28"/>
    </location>
</feature>
<evidence type="ECO:0000313" key="2">
    <source>
        <dbReference type="EMBL" id="CAI5448389.1"/>
    </source>
</evidence>
<keyword evidence="3" id="KW-1185">Reference proteome</keyword>
<keyword evidence="1" id="KW-1133">Transmembrane helix</keyword>
<dbReference type="EMBL" id="CANHGI010000004">
    <property type="protein sequence ID" value="CAI5448389.1"/>
    <property type="molecule type" value="Genomic_DNA"/>
</dbReference>
<proteinExistence type="predicted"/>
<name>A0A9P1N3C9_9PELO</name>
<keyword evidence="1" id="KW-0472">Membrane</keyword>
<gene>
    <name evidence="2" type="ORF">CAMP_LOCUS11026</name>
</gene>
<evidence type="ECO:0000313" key="3">
    <source>
        <dbReference type="Proteomes" id="UP001152747"/>
    </source>
</evidence>
<accession>A0A9P1N3C9</accession>